<dbReference type="Pfam" id="PF01694">
    <property type="entry name" value="Rhomboid"/>
    <property type="match status" value="1"/>
</dbReference>
<proteinExistence type="inferred from homology"/>
<comment type="subcellular location">
    <subcellularLocation>
        <location evidence="1">Membrane</location>
        <topology evidence="1">Multi-pass membrane protein</topology>
    </subcellularLocation>
</comment>
<dbReference type="AlphaFoldDB" id="A0A2A1KBU4"/>
<evidence type="ECO:0000256" key="4">
    <source>
        <dbReference type="ARBA" id="ARBA00022801"/>
    </source>
</evidence>
<dbReference type="Gene3D" id="1.20.1540.10">
    <property type="entry name" value="Rhomboid-like"/>
    <property type="match status" value="1"/>
</dbReference>
<reference evidence="9 12" key="2">
    <citation type="submission" date="2023-08" db="EMBL/GenBank/DDBJ databases">
        <title>Genomic surveillance of Staphylococcus haemolyticus neonatal outbreak in southern France.</title>
        <authorList>
            <person name="Magnan C."/>
            <person name="Morsli M."/>
            <person name="Thiery B."/>
            <person name="Salipante F."/>
            <person name="Attar J."/>
            <person name="Massimo D.M."/>
            <person name="Ory J."/>
            <person name="Pantel A."/>
            <person name="Lavigne J.-P."/>
        </authorList>
    </citation>
    <scope>NUCLEOTIDE SEQUENCE [LARGE SCALE GENOMIC DNA]</scope>
    <source>
        <strain evidence="9 12">NSH026</strain>
    </source>
</reference>
<reference evidence="10 11" key="1">
    <citation type="submission" date="2017-11" db="EMBL/GenBank/DDBJ databases">
        <authorList>
            <person name="Founou R.C."/>
            <person name="Founou L."/>
            <person name="Allam M."/>
            <person name="Ismail A."/>
            <person name="Essack S.Y."/>
        </authorList>
    </citation>
    <scope>NUCLEOTIDE SEQUENCE [LARGE SCALE GENOMIC DNA]</scope>
    <source>
        <strain evidence="10 11">G811N2B1</strain>
    </source>
</reference>
<keyword evidence="3 7" id="KW-0812">Transmembrane</keyword>
<name>A0A2A1KBU4_STAHA</name>
<evidence type="ECO:0000313" key="10">
    <source>
        <dbReference type="EMBL" id="PPJ67698.1"/>
    </source>
</evidence>
<dbReference type="InterPro" id="IPR035952">
    <property type="entry name" value="Rhomboid-like_sf"/>
</dbReference>
<dbReference type="SUPFAM" id="SSF48452">
    <property type="entry name" value="TPR-like"/>
    <property type="match status" value="1"/>
</dbReference>
<evidence type="ECO:0000256" key="7">
    <source>
        <dbReference type="SAM" id="Phobius"/>
    </source>
</evidence>
<evidence type="ECO:0000256" key="6">
    <source>
        <dbReference type="ARBA" id="ARBA00023136"/>
    </source>
</evidence>
<evidence type="ECO:0000256" key="5">
    <source>
        <dbReference type="ARBA" id="ARBA00022989"/>
    </source>
</evidence>
<dbReference type="SUPFAM" id="SSF144091">
    <property type="entry name" value="Rhomboid-like"/>
    <property type="match status" value="1"/>
</dbReference>
<evidence type="ECO:0000256" key="1">
    <source>
        <dbReference type="ARBA" id="ARBA00004141"/>
    </source>
</evidence>
<keyword evidence="4 9" id="KW-0378">Hydrolase</keyword>
<dbReference type="GO" id="GO:0004252">
    <property type="term" value="F:serine-type endopeptidase activity"/>
    <property type="evidence" value="ECO:0007669"/>
    <property type="project" value="InterPro"/>
</dbReference>
<keyword evidence="12" id="KW-1185">Reference proteome</keyword>
<feature type="transmembrane region" description="Helical" evidence="7">
    <location>
        <begin position="238"/>
        <end position="258"/>
    </location>
</feature>
<keyword evidence="6 7" id="KW-0472">Membrane</keyword>
<dbReference type="Gene3D" id="1.25.40.10">
    <property type="entry name" value="Tetratricopeptide repeat domain"/>
    <property type="match status" value="1"/>
</dbReference>
<dbReference type="PANTHER" id="PTHR43731:SF14">
    <property type="entry name" value="PRESENILIN-ASSOCIATED RHOMBOID-LIKE PROTEIN, MITOCHONDRIAL"/>
    <property type="match status" value="1"/>
</dbReference>
<comment type="similarity">
    <text evidence="2">Belongs to the peptidase S54 family.</text>
</comment>
<evidence type="ECO:0000313" key="11">
    <source>
        <dbReference type="Proteomes" id="UP000238153"/>
    </source>
</evidence>
<dbReference type="GO" id="GO:0006508">
    <property type="term" value="P:proteolysis"/>
    <property type="evidence" value="ECO:0007669"/>
    <property type="project" value="UniProtKB-KW"/>
</dbReference>
<feature type="transmembrane region" description="Helical" evidence="7">
    <location>
        <begin position="292"/>
        <end position="309"/>
    </location>
</feature>
<feature type="transmembrane region" description="Helical" evidence="7">
    <location>
        <begin position="264"/>
        <end position="285"/>
    </location>
</feature>
<dbReference type="EC" id="3.4.21.105" evidence="9"/>
<accession>A0A2A1KBU4</accession>
<comment type="caution">
    <text evidence="10">The sequence shown here is derived from an EMBL/GenBank/DDBJ whole genome shotgun (WGS) entry which is preliminary data.</text>
</comment>
<dbReference type="Proteomes" id="UP001269271">
    <property type="component" value="Unassembled WGS sequence"/>
</dbReference>
<keyword evidence="5 7" id="KW-1133">Transmembrane helix</keyword>
<protein>
    <submittedName>
        <fullName evidence="10">Rhomboid family intramembrane serine protease</fullName>
        <ecNumber evidence="9">3.4.21.105</ecNumber>
    </submittedName>
</protein>
<dbReference type="Proteomes" id="UP000238153">
    <property type="component" value="Unassembled WGS sequence"/>
</dbReference>
<feature type="domain" description="Peptidase S54 rhomboid" evidence="8">
    <location>
        <begin position="199"/>
        <end position="333"/>
    </location>
</feature>
<dbReference type="STRING" id="1283.ShL2_01250"/>
<dbReference type="OMA" id="YPPVDDW"/>
<dbReference type="EMBL" id="PGWX01000771">
    <property type="protein sequence ID" value="PPJ67698.1"/>
    <property type="molecule type" value="Genomic_DNA"/>
</dbReference>
<dbReference type="CDD" id="cd06174">
    <property type="entry name" value="MFS"/>
    <property type="match status" value="1"/>
</dbReference>
<dbReference type="RefSeq" id="WP_011275663.1">
    <property type="nucleotide sequence ID" value="NZ_BKAY01000003.1"/>
</dbReference>
<evidence type="ECO:0000313" key="9">
    <source>
        <dbReference type="EMBL" id="MDT4286609.1"/>
    </source>
</evidence>
<dbReference type="KEGG" id="shh:ShL2_01250"/>
<dbReference type="InterPro" id="IPR022764">
    <property type="entry name" value="Peptidase_S54_rhomboid_dom"/>
</dbReference>
<evidence type="ECO:0000256" key="2">
    <source>
        <dbReference type="ARBA" id="ARBA00009045"/>
    </source>
</evidence>
<feature type="transmembrane region" description="Helical" evidence="7">
    <location>
        <begin position="315"/>
        <end position="335"/>
    </location>
</feature>
<feature type="transmembrane region" description="Helical" evidence="7">
    <location>
        <begin position="342"/>
        <end position="361"/>
    </location>
</feature>
<evidence type="ECO:0000259" key="8">
    <source>
        <dbReference type="Pfam" id="PF01694"/>
    </source>
</evidence>
<dbReference type="InterPro" id="IPR011990">
    <property type="entry name" value="TPR-like_helical_dom_sf"/>
</dbReference>
<gene>
    <name evidence="10" type="ORF">CV019_16250</name>
    <name evidence="9" type="ORF">RO950_06205</name>
</gene>
<sequence length="485" mass="56436">MDTEKYFWKSIYYFIKYHNYHIVNIDKNDSEIWLIHKKKNKLVIFRKDIASNQEIQFDKAKMLDNYQQYEDDLNFKLKSVKYYYFTDQIFDNIKSADSSPIKIESMCISNNNDLHKLIHNNILTKLMFRQDNKLSNYYKRRVLSQNPIDKHMLRFTPMTYGLIIINVLIWLIMILYLNHFSDVKLLDLGGLVHFNVVHGEWYRLITSMFLHFNFEHILMNMLSLFIFGKIVESIVGPLRMLGIYVISGLLGNFISLSFNLHTVSVGASGAIFGLIGSIFAMMFVSKTYSKKTIGQMLIALLVLIVLSLFMSNINIMAHLGGFIGGVLITLIGYYFTHNRNLFWIFLIILLVLFVALQVRIFTIKEENIYDKLIEDAILDYNYKEASSIVNHTIDKGYDDDRTYYLKGLITAATSSRAEGMADWERGLKNHPNSGLLNYELAIANRALDDNEKALKYVKKALTINSDDNDYKNLKKELDQSNESRN</sequence>
<dbReference type="PANTHER" id="PTHR43731">
    <property type="entry name" value="RHOMBOID PROTEASE"/>
    <property type="match status" value="1"/>
</dbReference>
<feature type="transmembrane region" description="Helical" evidence="7">
    <location>
        <begin position="160"/>
        <end position="181"/>
    </location>
</feature>
<dbReference type="InterPro" id="IPR050925">
    <property type="entry name" value="Rhomboid_protease_S54"/>
</dbReference>
<keyword evidence="10" id="KW-0645">Protease</keyword>
<organism evidence="10 11">
    <name type="scientific">Staphylococcus haemolyticus</name>
    <dbReference type="NCBI Taxonomy" id="1283"/>
    <lineage>
        <taxon>Bacteria</taxon>
        <taxon>Bacillati</taxon>
        <taxon>Bacillota</taxon>
        <taxon>Bacilli</taxon>
        <taxon>Bacillales</taxon>
        <taxon>Staphylococcaceae</taxon>
        <taxon>Staphylococcus</taxon>
    </lineage>
</organism>
<dbReference type="GeneID" id="93780767"/>
<dbReference type="EMBL" id="JAVSOO010000013">
    <property type="protein sequence ID" value="MDT4286609.1"/>
    <property type="molecule type" value="Genomic_DNA"/>
</dbReference>
<evidence type="ECO:0000256" key="3">
    <source>
        <dbReference type="ARBA" id="ARBA00022692"/>
    </source>
</evidence>
<evidence type="ECO:0000313" key="12">
    <source>
        <dbReference type="Proteomes" id="UP001269271"/>
    </source>
</evidence>
<dbReference type="GO" id="GO:0016020">
    <property type="term" value="C:membrane"/>
    <property type="evidence" value="ECO:0007669"/>
    <property type="project" value="UniProtKB-SubCell"/>
</dbReference>